<dbReference type="Proteomes" id="UP000886384">
    <property type="component" value="Unassembled WGS sequence"/>
</dbReference>
<comment type="caution">
    <text evidence="2">The sequence shown here is derived from an EMBL/GenBank/DDBJ whole genome shotgun (WGS) entry which is preliminary data.</text>
</comment>
<sequence>MAQLTAQGYKLKTQNEWYDEERQLYLDIDADWNLDPSTPDGLKMAHDAEAFSALDETLQQAYNSKDPNKARGKELDIVSALTFTTRSLGTPSDVELLFSGNPGATVLSGAIIESETTGSRWVIDQDYTLDGSGQATATATCTAIGQTQADAGTLTKIITTMSGVVSVTNPSPATPGTTKESDASLRLKRKASVARPGSNQVGSTLGELYAVDGVRRARVYENFTGSATVDPVFNPHGLPAHSIAVIVDGGDDYDVAYAIYLKKNPGPPLVDVGDDVTVIVTDEEYPTNTQPILFNRPTYVDMVIAIELTDDNDELPEDIENLIQEAFLEFANGSMTSPSCGFRNRGFEIGESVPYSSLYTPINHVIEPYGNAYVSALTVNGATTNQAIAYNELSRWTASNISVTIA</sequence>
<dbReference type="EMBL" id="DRHY01000046">
    <property type="protein sequence ID" value="HEC73105.1"/>
    <property type="molecule type" value="Genomic_DNA"/>
</dbReference>
<name>A0A7C1ZQD3_9GAMM</name>
<feature type="domain" description="Baseplate protein J-like barrel" evidence="1">
    <location>
        <begin position="96"/>
        <end position="176"/>
    </location>
</feature>
<evidence type="ECO:0000313" key="2">
    <source>
        <dbReference type="EMBL" id="HEC73105.1"/>
    </source>
</evidence>
<reference evidence="2" key="1">
    <citation type="journal article" date="2020" name="mSystems">
        <title>Genome- and Community-Level Interaction Insights into Carbon Utilization and Element Cycling Functions of Hydrothermarchaeota in Hydrothermal Sediment.</title>
        <authorList>
            <person name="Zhou Z."/>
            <person name="Liu Y."/>
            <person name="Xu W."/>
            <person name="Pan J."/>
            <person name="Luo Z.H."/>
            <person name="Li M."/>
        </authorList>
    </citation>
    <scope>NUCLEOTIDE SEQUENCE [LARGE SCALE GENOMIC DNA]</scope>
    <source>
        <strain evidence="2">HyVt-380</strain>
    </source>
</reference>
<protein>
    <recommendedName>
        <fullName evidence="1">Baseplate protein J-like barrel domain-containing protein</fullName>
    </recommendedName>
</protein>
<dbReference type="InterPro" id="IPR006949">
    <property type="entry name" value="Barrel_Baseplate_J-like"/>
</dbReference>
<dbReference type="AlphaFoldDB" id="A0A7C1ZQD3"/>
<organism evidence="2">
    <name type="scientific">Methylophaga aminisulfidivorans</name>
    <dbReference type="NCBI Taxonomy" id="230105"/>
    <lineage>
        <taxon>Bacteria</taxon>
        <taxon>Pseudomonadati</taxon>
        <taxon>Pseudomonadota</taxon>
        <taxon>Gammaproteobacteria</taxon>
        <taxon>Thiotrichales</taxon>
        <taxon>Piscirickettsiaceae</taxon>
        <taxon>Methylophaga</taxon>
    </lineage>
</organism>
<accession>A0A7C1ZQD3</accession>
<evidence type="ECO:0000259" key="1">
    <source>
        <dbReference type="Pfam" id="PF04865"/>
    </source>
</evidence>
<dbReference type="Pfam" id="PF04865">
    <property type="entry name" value="Baseplate_J"/>
    <property type="match status" value="1"/>
</dbReference>
<gene>
    <name evidence="2" type="ORF">ENI26_01895</name>
</gene>
<proteinExistence type="predicted"/>